<dbReference type="Proteomes" id="UP000005341">
    <property type="component" value="Unassembled WGS sequence"/>
</dbReference>
<gene>
    <name evidence="1" type="ORF">appser6_19360</name>
</gene>
<protein>
    <submittedName>
        <fullName evidence="1">Uncharacterized protein</fullName>
    </submittedName>
</protein>
<reference evidence="1 2" key="1">
    <citation type="journal article" date="2010" name="J. Bacteriol.">
        <title>Comparative genomic characterization of Actinobacillus pleuropneumoniae.</title>
        <authorList>
            <person name="Xu Z."/>
            <person name="Chen X."/>
            <person name="Li L."/>
            <person name="Li T."/>
            <person name="Wang S."/>
            <person name="Chen H."/>
            <person name="Zhou R."/>
        </authorList>
    </citation>
    <scope>NUCLEOTIDE SEQUENCE [LARGE SCALE GENOMIC DNA]</scope>
    <source>
        <strain evidence="1 2">Femo</strain>
    </source>
</reference>
<proteinExistence type="predicted"/>
<sequence>MYILQNKLFNVNNVNIIKGKNMSDSFETIFFRKIKLNLAFKCFLH</sequence>
<organism evidence="1 2">
    <name type="scientific">Actinobacillus pleuropneumoniae serovar 6 str. Femo</name>
    <dbReference type="NCBI Taxonomy" id="754256"/>
    <lineage>
        <taxon>Bacteria</taxon>
        <taxon>Pseudomonadati</taxon>
        <taxon>Pseudomonadota</taxon>
        <taxon>Gammaproteobacteria</taxon>
        <taxon>Pasteurellales</taxon>
        <taxon>Pasteurellaceae</taxon>
        <taxon>Actinobacillus</taxon>
    </lineage>
</organism>
<evidence type="ECO:0000313" key="2">
    <source>
        <dbReference type="Proteomes" id="UP000005341"/>
    </source>
</evidence>
<name>A0A828PIJ5_ACTPL</name>
<evidence type="ECO:0000313" key="1">
    <source>
        <dbReference type="EMBL" id="EFM91163.1"/>
    </source>
</evidence>
<dbReference type="AlphaFoldDB" id="A0A828PIJ5"/>
<dbReference type="EMBL" id="ADOG01000037">
    <property type="protein sequence ID" value="EFM91163.1"/>
    <property type="molecule type" value="Genomic_DNA"/>
</dbReference>
<accession>A0A828PIJ5</accession>
<comment type="caution">
    <text evidence="1">The sequence shown here is derived from an EMBL/GenBank/DDBJ whole genome shotgun (WGS) entry which is preliminary data.</text>
</comment>